<proteinExistence type="predicted"/>
<organism evidence="1 2">
    <name type="scientific">Mycolicibacterium gilvum</name>
    <dbReference type="NCBI Taxonomy" id="1804"/>
    <lineage>
        <taxon>Bacteria</taxon>
        <taxon>Bacillati</taxon>
        <taxon>Actinomycetota</taxon>
        <taxon>Actinomycetes</taxon>
        <taxon>Mycobacteriales</taxon>
        <taxon>Mycobacteriaceae</taxon>
        <taxon>Mycolicibacterium</taxon>
    </lineage>
</organism>
<gene>
    <name evidence="1" type="ORF">NCTC10742_02315</name>
</gene>
<dbReference type="Proteomes" id="UP000254291">
    <property type="component" value="Unassembled WGS sequence"/>
</dbReference>
<dbReference type="AlphaFoldDB" id="A0A378SLU9"/>
<evidence type="ECO:0000313" key="1">
    <source>
        <dbReference type="EMBL" id="STZ43098.1"/>
    </source>
</evidence>
<reference evidence="1 2" key="1">
    <citation type="submission" date="2018-06" db="EMBL/GenBank/DDBJ databases">
        <authorList>
            <consortium name="Pathogen Informatics"/>
            <person name="Doyle S."/>
        </authorList>
    </citation>
    <scope>NUCLEOTIDE SEQUENCE [LARGE SCALE GENOMIC DNA]</scope>
    <source>
        <strain evidence="1 2">NCTC10742</strain>
    </source>
</reference>
<accession>A0A378SLU9</accession>
<protein>
    <submittedName>
        <fullName evidence="1">Uncharacterized protein</fullName>
    </submittedName>
</protein>
<sequence length="98" mass="10567">MDHLLLTTALVWPINMGAMMFCAASSTRRSFEAADDLACWRAEIQTKVDVRVAAQTRPHLGSEPAGLTIEAPGAERGSSRILRSFFSNCSPTPMEAAA</sequence>
<dbReference type="EMBL" id="UGQM01000001">
    <property type="protein sequence ID" value="STZ43098.1"/>
    <property type="molecule type" value="Genomic_DNA"/>
</dbReference>
<evidence type="ECO:0000313" key="2">
    <source>
        <dbReference type="Proteomes" id="UP000254291"/>
    </source>
</evidence>
<name>A0A378SLU9_9MYCO</name>